<dbReference type="PANTHER" id="PTHR35705:SF1">
    <property type="entry name" value="WPP DOMAIN-INTERACTING TAIL-ANCHORED PROTEIN 1"/>
    <property type="match status" value="1"/>
</dbReference>
<dbReference type="EMBL" id="JAPFFK010000004">
    <property type="protein sequence ID" value="KAJ6766474.1"/>
    <property type="molecule type" value="Genomic_DNA"/>
</dbReference>
<reference evidence="3" key="1">
    <citation type="submission" date="2022-11" db="EMBL/GenBank/DDBJ databases">
        <authorList>
            <person name="Hyden B.L."/>
            <person name="Feng K."/>
            <person name="Yates T."/>
            <person name="Jawdy S."/>
            <person name="Smart L.B."/>
            <person name="Muchero W."/>
        </authorList>
    </citation>
    <scope>NUCLEOTIDE SEQUENCE</scope>
    <source>
        <tissue evidence="3">Shoot tip</tissue>
    </source>
</reference>
<feature type="coiled-coil region" evidence="1">
    <location>
        <begin position="191"/>
        <end position="225"/>
    </location>
</feature>
<feature type="coiled-coil region" evidence="1">
    <location>
        <begin position="104"/>
        <end position="138"/>
    </location>
</feature>
<dbReference type="AlphaFoldDB" id="A0A9Q0WFY9"/>
<evidence type="ECO:0000313" key="4">
    <source>
        <dbReference type="Proteomes" id="UP001151532"/>
    </source>
</evidence>
<feature type="coiled-coil region" evidence="1">
    <location>
        <begin position="265"/>
        <end position="319"/>
    </location>
</feature>
<proteinExistence type="predicted"/>
<name>A0A9Q0WFY9_SALPP</name>
<dbReference type="InterPro" id="IPR058610">
    <property type="entry name" value="WIT1_2_N"/>
</dbReference>
<dbReference type="Proteomes" id="UP001151532">
    <property type="component" value="Chromosome 4"/>
</dbReference>
<dbReference type="OrthoDB" id="1936068at2759"/>
<dbReference type="Gene3D" id="1.20.5.170">
    <property type="match status" value="1"/>
</dbReference>
<dbReference type="Pfam" id="PF26581">
    <property type="entry name" value="WIT1_2_N"/>
    <property type="match status" value="1"/>
</dbReference>
<evidence type="ECO:0000256" key="1">
    <source>
        <dbReference type="SAM" id="Coils"/>
    </source>
</evidence>
<keyword evidence="1" id="KW-0175">Coiled coil</keyword>
<gene>
    <name evidence="3" type="ORF">OIU79_022433</name>
</gene>
<dbReference type="InterPro" id="IPR039976">
    <property type="entry name" value="WIT1/WIT2"/>
</dbReference>
<reference evidence="3" key="2">
    <citation type="journal article" date="2023" name="Int. J. Mol. Sci.">
        <title>De Novo Assembly and Annotation of 11 Diverse Shrub Willow (Salix) Genomes Reveals Novel Gene Organization in Sex-Linked Regions.</title>
        <authorList>
            <person name="Hyden B."/>
            <person name="Feng K."/>
            <person name="Yates T.B."/>
            <person name="Jawdy S."/>
            <person name="Cereghino C."/>
            <person name="Smart L.B."/>
            <person name="Muchero W."/>
        </authorList>
    </citation>
    <scope>NUCLEOTIDE SEQUENCE</scope>
    <source>
        <tissue evidence="3">Shoot tip</tissue>
    </source>
</reference>
<keyword evidence="4" id="KW-1185">Reference proteome</keyword>
<protein>
    <submittedName>
        <fullName evidence="3">WPP DOMAIN-INTERACTING TAIL-ANCHORED PROTEIN 1</fullName>
    </submittedName>
</protein>
<dbReference type="PANTHER" id="PTHR35705">
    <property type="entry name" value="WPP DOMAIN-INTERACTING TAIL-ANCHORED PROTEIN 1"/>
    <property type="match status" value="1"/>
</dbReference>
<organism evidence="3 4">
    <name type="scientific">Salix purpurea</name>
    <name type="common">Purple osier willow</name>
    <dbReference type="NCBI Taxonomy" id="77065"/>
    <lineage>
        <taxon>Eukaryota</taxon>
        <taxon>Viridiplantae</taxon>
        <taxon>Streptophyta</taxon>
        <taxon>Embryophyta</taxon>
        <taxon>Tracheophyta</taxon>
        <taxon>Spermatophyta</taxon>
        <taxon>Magnoliopsida</taxon>
        <taxon>eudicotyledons</taxon>
        <taxon>Gunneridae</taxon>
        <taxon>Pentapetalae</taxon>
        <taxon>rosids</taxon>
        <taxon>fabids</taxon>
        <taxon>Malpighiales</taxon>
        <taxon>Salicaceae</taxon>
        <taxon>Saliceae</taxon>
        <taxon>Salix</taxon>
    </lineage>
</organism>
<sequence>MSIELENAGGILTRVELDSACIAEKLVNLSMLMMHVATKETDFEALATSGDILADSVERAFEFDFLSEILDAESMELDRFLISIQTNIDEVGEIILSNGAGETLMTMEEKLHDSQESLKQLQDQVSKIRAQSTKFRRTVSCFHGVENWDADRGSNFLEDDQLSSMKSKIKLQTAEQQRHFLRMLEKSLAREMDLEKKLTESRQLEEELKDRVHSMEQEIFFKEEEMMDICEKWFGAENAAEVLMGISKELLLRLQIFQLNLNGSIQREEELRTKLENSTDQLEAKEIALQKFDCSSTKLNLLVAQTDNLKASLSEAENNSVLANSEVFTLREKVTSLENQLRESDFQLSSVKVSADETDQDNALCSEINEMEDVIDDVKGKLSRAESRADNAEAKLKLLEETNMKLNEELDHLKDTNEKVDSLERQLRESDLRLQHAVASVEANQEKQDMLFATIRDMEHLIEGLKSKVSKAESREESAEDKCIILSETNADLNEELSFLRGRLKYLEASLNQAEETKMATAKDIGFQTKVITDLVMRLAIERERLHKQLREAERLKSHTGSQTHHLLHIALLALQNQTLVVKLQQTGKDAVGDIKYHNKGSGEDLAKFSATISEVDKAQKSGTVSETEVAHADSISELESPQKLLLW</sequence>
<evidence type="ECO:0000259" key="2">
    <source>
        <dbReference type="Pfam" id="PF26581"/>
    </source>
</evidence>
<feature type="coiled-coil region" evidence="1">
    <location>
        <begin position="368"/>
        <end position="556"/>
    </location>
</feature>
<dbReference type="SUPFAM" id="SSF57997">
    <property type="entry name" value="Tropomyosin"/>
    <property type="match status" value="1"/>
</dbReference>
<evidence type="ECO:0000313" key="3">
    <source>
        <dbReference type="EMBL" id="KAJ6766474.1"/>
    </source>
</evidence>
<accession>A0A9Q0WFY9</accession>
<comment type="caution">
    <text evidence="3">The sequence shown here is derived from an EMBL/GenBank/DDBJ whole genome shotgun (WGS) entry which is preliminary data.</text>
</comment>
<feature type="domain" description="WIT1/2 N-terminal helical bundle" evidence="2">
    <location>
        <begin position="5"/>
        <end position="142"/>
    </location>
</feature>